<evidence type="ECO:0000259" key="6">
    <source>
        <dbReference type="Pfam" id="PF00881"/>
    </source>
</evidence>
<dbReference type="EMBL" id="LNVX01000826">
    <property type="protein sequence ID" value="OEG69167.1"/>
    <property type="molecule type" value="Genomic_DNA"/>
</dbReference>
<keyword evidence="5" id="KW-0560">Oxidoreductase</keyword>
<evidence type="ECO:0000256" key="4">
    <source>
        <dbReference type="ARBA" id="ARBA00022643"/>
    </source>
</evidence>
<dbReference type="SUPFAM" id="SSF55469">
    <property type="entry name" value="FMN-dependent nitroreductase-like"/>
    <property type="match status" value="1"/>
</dbReference>
<accession>A0A1E5IFB1</accession>
<dbReference type="InterPro" id="IPR000415">
    <property type="entry name" value="Nitroreductase-like"/>
</dbReference>
<organism evidence="7 9">
    <name type="scientific">Endomicrobium trichonymphae</name>
    <dbReference type="NCBI Taxonomy" id="1408204"/>
    <lineage>
        <taxon>Bacteria</taxon>
        <taxon>Pseudomonadati</taxon>
        <taxon>Elusimicrobiota</taxon>
        <taxon>Endomicrobiia</taxon>
        <taxon>Endomicrobiales</taxon>
        <taxon>Endomicrobiaceae</taxon>
        <taxon>Candidatus Endomicrobiellum</taxon>
    </lineage>
</organism>
<evidence type="ECO:0000313" key="9">
    <source>
        <dbReference type="Proteomes" id="UP000095237"/>
    </source>
</evidence>
<evidence type="ECO:0000256" key="5">
    <source>
        <dbReference type="ARBA" id="ARBA00023002"/>
    </source>
</evidence>
<feature type="domain" description="Nitroreductase" evidence="6">
    <location>
        <begin position="5"/>
        <end position="144"/>
    </location>
</feature>
<comment type="cofactor">
    <cofactor evidence="1">
        <name>FMN</name>
        <dbReference type="ChEBI" id="CHEBI:58210"/>
    </cofactor>
</comment>
<reference evidence="7 9" key="1">
    <citation type="submission" date="2015-11" db="EMBL/GenBank/DDBJ databases">
        <title>Evidence for parallel genomic evolution in an endosymbiosis of termite gut flagellates.</title>
        <authorList>
            <person name="Zheng H."/>
        </authorList>
    </citation>
    <scope>NUCLEOTIDE SEQUENCE [LARGE SCALE GENOMIC DNA]</scope>
    <source>
        <strain evidence="7 9">CET450</strain>
    </source>
</reference>
<dbReference type="Pfam" id="PF00881">
    <property type="entry name" value="Nitroreductase"/>
    <property type="match status" value="1"/>
</dbReference>
<comment type="similarity">
    <text evidence="2">Belongs to the nitroreductase family.</text>
</comment>
<dbReference type="AlphaFoldDB" id="A0A1E5IFB1"/>
<dbReference type="InterPro" id="IPR029479">
    <property type="entry name" value="Nitroreductase"/>
</dbReference>
<evidence type="ECO:0000313" key="8">
    <source>
        <dbReference type="EMBL" id="OEG71521.1"/>
    </source>
</evidence>
<dbReference type="Gene3D" id="3.40.109.10">
    <property type="entry name" value="NADH Oxidase"/>
    <property type="match status" value="1"/>
</dbReference>
<protein>
    <recommendedName>
        <fullName evidence="6">Nitroreductase domain-containing protein</fullName>
    </recommendedName>
</protein>
<dbReference type="PANTHER" id="PTHR43673:SF2">
    <property type="entry name" value="NITROREDUCTASE"/>
    <property type="match status" value="1"/>
</dbReference>
<evidence type="ECO:0000256" key="1">
    <source>
        <dbReference type="ARBA" id="ARBA00001917"/>
    </source>
</evidence>
<keyword evidence="9" id="KW-1185">Reference proteome</keyword>
<dbReference type="Proteomes" id="UP000095237">
    <property type="component" value="Unassembled WGS sequence"/>
</dbReference>
<keyword evidence="3" id="KW-0285">Flavoprotein</keyword>
<evidence type="ECO:0000256" key="2">
    <source>
        <dbReference type="ARBA" id="ARBA00007118"/>
    </source>
</evidence>
<dbReference type="EMBL" id="LNVX01000193">
    <property type="protein sequence ID" value="OEG71521.1"/>
    <property type="molecule type" value="Genomic_DNA"/>
</dbReference>
<gene>
    <name evidence="7" type="ORF">ATZ36_11115</name>
    <name evidence="8" type="ORF">ATZ36_14310</name>
</gene>
<dbReference type="CDD" id="cd02150">
    <property type="entry name" value="nitroreductase"/>
    <property type="match status" value="1"/>
</dbReference>
<dbReference type="PANTHER" id="PTHR43673">
    <property type="entry name" value="NAD(P)H NITROREDUCTASE YDGI-RELATED"/>
    <property type="match status" value="1"/>
</dbReference>
<evidence type="ECO:0000313" key="7">
    <source>
        <dbReference type="EMBL" id="OEG69167.1"/>
    </source>
</evidence>
<name>A0A1E5IFB1_ENDTX</name>
<comment type="caution">
    <text evidence="7">The sequence shown here is derived from an EMBL/GenBank/DDBJ whole genome shotgun (WGS) entry which is preliminary data.</text>
</comment>
<keyword evidence="4" id="KW-0288">FMN</keyword>
<dbReference type="GO" id="GO:0016491">
    <property type="term" value="F:oxidoreductase activity"/>
    <property type="evidence" value="ECO:0007669"/>
    <property type="project" value="UniProtKB-KW"/>
</dbReference>
<sequence length="166" mass="18781">MDILLERKSVRKYTDEDVKKEDLDYILRAAMSAPTARNTRCYSFIVIKDKETHKKIASLHRAAQMILQAPLAILVAGDQNTAFEKYLPQDCAAATQNILLAATARGYGSVWCGVYSNEERSKAMEKLFNLPENIKAFSLVVIGKSADNNPPKNGWQPEKIRYEVWK</sequence>
<evidence type="ECO:0000256" key="3">
    <source>
        <dbReference type="ARBA" id="ARBA00022630"/>
    </source>
</evidence>
<proteinExistence type="inferred from homology"/>